<evidence type="ECO:0008006" key="11">
    <source>
        <dbReference type="Google" id="ProtNLM"/>
    </source>
</evidence>
<dbReference type="GO" id="GO:0005737">
    <property type="term" value="C:cytoplasm"/>
    <property type="evidence" value="ECO:0007669"/>
    <property type="project" value="TreeGrafter"/>
</dbReference>
<protein>
    <recommendedName>
        <fullName evidence="11">Scavenger receptor class B member 1</fullName>
    </recommendedName>
</protein>
<keyword evidence="5 8" id="KW-1133">Transmembrane helix</keyword>
<dbReference type="PANTHER" id="PTHR11923">
    <property type="entry name" value="SCAVENGER RECEPTOR CLASS B TYPE-1 SR-B1"/>
    <property type="match status" value="1"/>
</dbReference>
<keyword evidence="7" id="KW-0325">Glycoprotein</keyword>
<dbReference type="PRINTS" id="PR01609">
    <property type="entry name" value="CD36FAMILY"/>
</dbReference>
<name>A0AAD9VR71_9HYME</name>
<accession>A0AAD9VR71</accession>
<evidence type="ECO:0000256" key="8">
    <source>
        <dbReference type="SAM" id="Phobius"/>
    </source>
</evidence>
<organism evidence="9 10">
    <name type="scientific">Odynerus spinipes</name>
    <dbReference type="NCBI Taxonomy" id="1348599"/>
    <lineage>
        <taxon>Eukaryota</taxon>
        <taxon>Metazoa</taxon>
        <taxon>Ecdysozoa</taxon>
        <taxon>Arthropoda</taxon>
        <taxon>Hexapoda</taxon>
        <taxon>Insecta</taxon>
        <taxon>Pterygota</taxon>
        <taxon>Neoptera</taxon>
        <taxon>Endopterygota</taxon>
        <taxon>Hymenoptera</taxon>
        <taxon>Apocrita</taxon>
        <taxon>Aculeata</taxon>
        <taxon>Vespoidea</taxon>
        <taxon>Vespidae</taxon>
        <taxon>Eumeninae</taxon>
        <taxon>Odynerus</taxon>
    </lineage>
</organism>
<evidence type="ECO:0000256" key="7">
    <source>
        <dbReference type="ARBA" id="ARBA00023180"/>
    </source>
</evidence>
<dbReference type="EMBL" id="JAIFRP010000030">
    <property type="protein sequence ID" value="KAK2583067.1"/>
    <property type="molecule type" value="Genomic_DNA"/>
</dbReference>
<reference evidence="9" key="1">
    <citation type="submission" date="2021-08" db="EMBL/GenBank/DDBJ databases">
        <authorList>
            <person name="Misof B."/>
            <person name="Oliver O."/>
            <person name="Podsiadlowski L."/>
            <person name="Donath A."/>
            <person name="Peters R."/>
            <person name="Mayer C."/>
            <person name="Rust J."/>
            <person name="Gunkel S."/>
            <person name="Lesny P."/>
            <person name="Martin S."/>
            <person name="Oeyen J.P."/>
            <person name="Petersen M."/>
            <person name="Panagiotis P."/>
            <person name="Wilbrandt J."/>
            <person name="Tanja T."/>
        </authorList>
    </citation>
    <scope>NUCLEOTIDE SEQUENCE</scope>
    <source>
        <strain evidence="9">GBR_01_08_01A</strain>
        <tissue evidence="9">Thorax + abdomen</tissue>
    </source>
</reference>
<comment type="similarity">
    <text evidence="2">Belongs to the CD36 family.</text>
</comment>
<dbReference type="GO" id="GO:0005044">
    <property type="term" value="F:scavenger receptor activity"/>
    <property type="evidence" value="ECO:0007669"/>
    <property type="project" value="TreeGrafter"/>
</dbReference>
<sequence>MRFITSLFGDGSPKTMGRRYMKVGRNALLGIRPDRKDDICSEKVPTPLSMLISRGGKLKHSRIAAICFGLLALIIGIVLSSIPWVDYIILRQLRLWNGSLSFQYWQKPGVVRLTKVYIFNVTNTEAFLQFNEKPKLQEIGPFVYREDMEKVNVVFHNNGTVSYQHKKILNFVPEMSKDGDLRVMVPNIPLLTLSTQSKSLPRFITIGLSMFLSGMKMKPFVPVTAQELVFGYNDPLVSIAHRFFPKTRRPMSQMGLLLGRNGTLSEVSTINTGHTDMKEFGLITRLNGLDHLPYWPKAPCNSIRASEGSFFPPRDKTGSDIVHLWDKDLCRVLPLQYRGPVEKTGIKADLYTPPDMVFGLPEENAPENECFCSDDPTACPSRGLQNISPCQYTAPVYLSFPHFYKADRKLLDAVEGLKPVSEFHETYVKIQPKLGVPLEAKVRVQLNLKVDRQPDIDVVANFPDIVFPIMWLEEGVEELTPPIRRWIYLSTTFADVAVPCITYGLILVGLVTIITVFVKAYNNVVFAHEAIELGKRTIRRGSSFLVNQQHRLHVGKDSTYVLLSNDADEISTDARA</sequence>
<comment type="caution">
    <text evidence="9">The sequence shown here is derived from an EMBL/GenBank/DDBJ whole genome shotgun (WGS) entry which is preliminary data.</text>
</comment>
<proteinExistence type="inferred from homology"/>
<reference evidence="9" key="2">
    <citation type="journal article" date="2023" name="Commun. Biol.">
        <title>Intrasexual cuticular hydrocarbon dimorphism in a wasp sheds light on hydrocarbon biosynthesis genes in Hymenoptera.</title>
        <authorList>
            <person name="Moris V.C."/>
            <person name="Podsiadlowski L."/>
            <person name="Martin S."/>
            <person name="Oeyen J.P."/>
            <person name="Donath A."/>
            <person name="Petersen M."/>
            <person name="Wilbrandt J."/>
            <person name="Misof B."/>
            <person name="Liedtke D."/>
            <person name="Thamm M."/>
            <person name="Scheiner R."/>
            <person name="Schmitt T."/>
            <person name="Niehuis O."/>
        </authorList>
    </citation>
    <scope>NUCLEOTIDE SEQUENCE</scope>
    <source>
        <strain evidence="9">GBR_01_08_01A</strain>
    </source>
</reference>
<keyword evidence="10" id="KW-1185">Reference proteome</keyword>
<keyword evidence="4 8" id="KW-0812">Transmembrane</keyword>
<evidence type="ECO:0000256" key="6">
    <source>
        <dbReference type="ARBA" id="ARBA00023136"/>
    </source>
</evidence>
<dbReference type="GO" id="GO:0005886">
    <property type="term" value="C:plasma membrane"/>
    <property type="evidence" value="ECO:0007669"/>
    <property type="project" value="UniProtKB-SubCell"/>
</dbReference>
<dbReference type="PANTHER" id="PTHR11923:SF88">
    <property type="entry name" value="DEBRIS BUSTER, ISOFORM D"/>
    <property type="match status" value="1"/>
</dbReference>
<evidence type="ECO:0000256" key="3">
    <source>
        <dbReference type="ARBA" id="ARBA00022475"/>
    </source>
</evidence>
<feature type="transmembrane region" description="Helical" evidence="8">
    <location>
        <begin position="63"/>
        <end position="85"/>
    </location>
</feature>
<keyword evidence="3" id="KW-1003">Cell membrane</keyword>
<dbReference type="Pfam" id="PF01130">
    <property type="entry name" value="CD36"/>
    <property type="match status" value="1"/>
</dbReference>
<gene>
    <name evidence="9" type="ORF">KPH14_009100</name>
</gene>
<comment type="subcellular location">
    <subcellularLocation>
        <location evidence="1">Cell membrane</location>
    </subcellularLocation>
</comment>
<evidence type="ECO:0000256" key="2">
    <source>
        <dbReference type="ARBA" id="ARBA00010532"/>
    </source>
</evidence>
<keyword evidence="6 8" id="KW-0472">Membrane</keyword>
<evidence type="ECO:0000313" key="9">
    <source>
        <dbReference type="EMBL" id="KAK2583067.1"/>
    </source>
</evidence>
<evidence type="ECO:0000256" key="5">
    <source>
        <dbReference type="ARBA" id="ARBA00022989"/>
    </source>
</evidence>
<dbReference type="Proteomes" id="UP001258017">
    <property type="component" value="Unassembled WGS sequence"/>
</dbReference>
<evidence type="ECO:0000256" key="4">
    <source>
        <dbReference type="ARBA" id="ARBA00022692"/>
    </source>
</evidence>
<dbReference type="AlphaFoldDB" id="A0AAD9VR71"/>
<evidence type="ECO:0000313" key="10">
    <source>
        <dbReference type="Proteomes" id="UP001258017"/>
    </source>
</evidence>
<feature type="transmembrane region" description="Helical" evidence="8">
    <location>
        <begin position="496"/>
        <end position="518"/>
    </location>
</feature>
<evidence type="ECO:0000256" key="1">
    <source>
        <dbReference type="ARBA" id="ARBA00004236"/>
    </source>
</evidence>
<dbReference type="InterPro" id="IPR002159">
    <property type="entry name" value="CD36_fam"/>
</dbReference>